<dbReference type="RefSeq" id="WP_251961023.1">
    <property type="nucleotide sequence ID" value="NZ_AP025735.1"/>
</dbReference>
<keyword evidence="2" id="KW-0614">Plasmid</keyword>
<dbReference type="Proteomes" id="UP001055453">
    <property type="component" value="Plasmid pANSO36C"/>
</dbReference>
<dbReference type="InterPro" id="IPR036390">
    <property type="entry name" value="WH_DNA-bd_sf"/>
</dbReference>
<protein>
    <recommendedName>
        <fullName evidence="1">HTH marR-type domain-containing protein</fullName>
    </recommendedName>
</protein>
<evidence type="ECO:0000313" key="2">
    <source>
        <dbReference type="EMBL" id="BDI20980.1"/>
    </source>
</evidence>
<proteinExistence type="predicted"/>
<geneLocation type="plasmid" evidence="2 3">
    <name>pANSO36C</name>
</geneLocation>
<evidence type="ECO:0000259" key="1">
    <source>
        <dbReference type="Pfam" id="PF12802"/>
    </source>
</evidence>
<reference evidence="2" key="1">
    <citation type="submission" date="2022-04" db="EMBL/GenBank/DDBJ databases">
        <title>Complete genome sequence of a cyanobacterium, Nostoc sp. SO-36, isolated in Antarctica.</title>
        <authorList>
            <person name="Kanesaki Y."/>
            <person name="Effendi D."/>
            <person name="Sakamoto T."/>
            <person name="Ohtani S."/>
            <person name="Awai K."/>
        </authorList>
    </citation>
    <scope>NUCLEOTIDE SEQUENCE</scope>
    <source>
        <strain evidence="2">SO-36</strain>
        <plasmid evidence="2">pANSO36C</plasmid>
    </source>
</reference>
<dbReference type="EMBL" id="AP025735">
    <property type="protein sequence ID" value="BDI20980.1"/>
    <property type="molecule type" value="Genomic_DNA"/>
</dbReference>
<gene>
    <name evidence="2" type="ORF">ANSO36C_67820</name>
</gene>
<feature type="domain" description="HTH marR-type" evidence="1">
    <location>
        <begin position="32"/>
        <end position="89"/>
    </location>
</feature>
<keyword evidence="3" id="KW-1185">Reference proteome</keyword>
<name>A0ABN6QFC6_NOSCO</name>
<organism evidence="2 3">
    <name type="scientific">Nostoc cf. commune SO-36</name>
    <dbReference type="NCBI Taxonomy" id="449208"/>
    <lineage>
        <taxon>Bacteria</taxon>
        <taxon>Bacillati</taxon>
        <taxon>Cyanobacteriota</taxon>
        <taxon>Cyanophyceae</taxon>
        <taxon>Nostocales</taxon>
        <taxon>Nostocaceae</taxon>
        <taxon>Nostoc</taxon>
    </lineage>
</organism>
<dbReference type="Gene3D" id="1.10.10.10">
    <property type="entry name" value="Winged helix-like DNA-binding domain superfamily/Winged helix DNA-binding domain"/>
    <property type="match status" value="1"/>
</dbReference>
<dbReference type="Pfam" id="PF12802">
    <property type="entry name" value="MarR_2"/>
    <property type="match status" value="1"/>
</dbReference>
<evidence type="ECO:0000313" key="3">
    <source>
        <dbReference type="Proteomes" id="UP001055453"/>
    </source>
</evidence>
<sequence length="282" mass="32438">MIPKPERDSNTKVNGKFYPLQNTEWVKACKELTHTQLSVLYYLRSADPYSNGMKIRASRIADELQISRQAVYKAIDALSEKEYIEKEDVEYSLKLRSRGCLCDSLENRPQLSTDGDSCKLEATVVNVGRQLSTDGDSCKLEATVVNAGRQPEAETLVEEESQSSKINKTYSDFIKTLSEGEREEFLKFGEKKAAQLPNPPTLPQRWIEANWEELAAQWYKSKGQSSPVQNAKWETDPRTRDWLSIIEETANPLEFATDKEKQDFVRWCNETKQFSWFREGEL</sequence>
<dbReference type="InterPro" id="IPR000835">
    <property type="entry name" value="HTH_MarR-typ"/>
</dbReference>
<dbReference type="SUPFAM" id="SSF46785">
    <property type="entry name" value="Winged helix' DNA-binding domain"/>
    <property type="match status" value="1"/>
</dbReference>
<accession>A0ABN6QFC6</accession>
<dbReference type="InterPro" id="IPR036388">
    <property type="entry name" value="WH-like_DNA-bd_sf"/>
</dbReference>